<evidence type="ECO:0000256" key="3">
    <source>
        <dbReference type="ARBA" id="ARBA00022679"/>
    </source>
</evidence>
<keyword evidence="5" id="KW-0235">DNA replication</keyword>
<reference evidence="10" key="1">
    <citation type="journal article" date="2012" name="PLoS ONE">
        <title>Gene sets for utilization of primary and secondary nutrition supplies in the distal gut of endangered iberian lynx.</title>
        <authorList>
            <person name="Alcaide M."/>
            <person name="Messina E."/>
            <person name="Richter M."/>
            <person name="Bargiela R."/>
            <person name="Peplies J."/>
            <person name="Huws S.A."/>
            <person name="Newbold C.J."/>
            <person name="Golyshin P.N."/>
            <person name="Simon M.A."/>
            <person name="Lopez G."/>
            <person name="Yakimov M.M."/>
            <person name="Ferrer M."/>
        </authorList>
    </citation>
    <scope>NUCLEOTIDE SEQUENCE</scope>
</reference>
<feature type="non-terminal residue" evidence="10">
    <location>
        <position position="1"/>
    </location>
</feature>
<dbReference type="InterPro" id="IPR043502">
    <property type="entry name" value="DNA/RNA_pol_sf"/>
</dbReference>
<evidence type="ECO:0000256" key="1">
    <source>
        <dbReference type="ARBA" id="ARBA00005755"/>
    </source>
</evidence>
<dbReference type="EC" id="2.7.7.7" evidence="2"/>
<sequence length="368" mass="42026">GNIGWVLKMCNDKQLDILVWDWVDYAEDDEMPSYTADFETTTVADDCRVWAWATSRIGNPDDVQLGNSIDTFLEWCRVHSGSRVYFHNLKFDGKFILHKILTDGWKWIPDKNDCANRTFTTLISDMSQFYSIKLWFDESKSIEFLDSLKVIPLPIAAIPKAFGLEIEKLDLDYQASREVGHELTEDEKEYIAHDVKIAAMAMDTMFSQGMKKITAGSNAFADYKKTIGGKKRFRDWFPEPEYDEDLRKGGCYKGGFTAVNPKIAGKKLGKGVSFDVNSLYPSVMASSHGEVLPYGEPIPYDGGYEQDEDHPLYIQFIEADFAVKENRIPCLQLKGNVMFGETEYIRDSKGMQTLCLTSVDMEMLFEQY</sequence>
<comment type="caution">
    <text evidence="10">The sequence shown here is derived from an EMBL/GenBank/DDBJ whole genome shotgun (WGS) entry which is preliminary data.</text>
</comment>
<keyword evidence="4 10" id="KW-0548">Nucleotidyltransferase</keyword>
<protein>
    <recommendedName>
        <fullName evidence="2">DNA-directed DNA polymerase</fullName>
        <ecNumber evidence="2">2.7.7.7</ecNumber>
    </recommendedName>
</protein>
<keyword evidence="7" id="KW-0238">DNA-binding</keyword>
<dbReference type="SUPFAM" id="SSF56672">
    <property type="entry name" value="DNA/RNA polymerases"/>
    <property type="match status" value="1"/>
</dbReference>
<dbReference type="Pfam" id="PF03175">
    <property type="entry name" value="DNA_pol_B_2"/>
    <property type="match status" value="2"/>
</dbReference>
<dbReference type="GO" id="GO:0003887">
    <property type="term" value="F:DNA-directed DNA polymerase activity"/>
    <property type="evidence" value="ECO:0007669"/>
    <property type="project" value="UniProtKB-KW"/>
</dbReference>
<dbReference type="InterPro" id="IPR004868">
    <property type="entry name" value="DNA-dir_DNA_pol_B_mt/vir"/>
</dbReference>
<feature type="non-terminal residue" evidence="10">
    <location>
        <position position="368"/>
    </location>
</feature>
<evidence type="ECO:0000259" key="9">
    <source>
        <dbReference type="Pfam" id="PF03175"/>
    </source>
</evidence>
<dbReference type="Gene3D" id="3.30.420.10">
    <property type="entry name" value="Ribonuclease H-like superfamily/Ribonuclease H"/>
    <property type="match status" value="1"/>
</dbReference>
<comment type="similarity">
    <text evidence="1">Belongs to the DNA polymerase type-B family.</text>
</comment>
<name>J9CP08_9ZZZZ</name>
<organism evidence="10">
    <name type="scientific">gut metagenome</name>
    <dbReference type="NCBI Taxonomy" id="749906"/>
    <lineage>
        <taxon>unclassified sequences</taxon>
        <taxon>metagenomes</taxon>
        <taxon>organismal metagenomes</taxon>
    </lineage>
</organism>
<evidence type="ECO:0000313" key="10">
    <source>
        <dbReference type="EMBL" id="EJX01861.1"/>
    </source>
</evidence>
<dbReference type="AlphaFoldDB" id="J9CP08"/>
<accession>J9CP08</accession>
<evidence type="ECO:0000256" key="8">
    <source>
        <dbReference type="ARBA" id="ARBA00049244"/>
    </source>
</evidence>
<dbReference type="InterPro" id="IPR012337">
    <property type="entry name" value="RNaseH-like_sf"/>
</dbReference>
<evidence type="ECO:0000256" key="6">
    <source>
        <dbReference type="ARBA" id="ARBA00022932"/>
    </source>
</evidence>
<comment type="catalytic activity">
    <reaction evidence="8">
        <text>DNA(n) + a 2'-deoxyribonucleoside 5'-triphosphate = DNA(n+1) + diphosphate</text>
        <dbReference type="Rhea" id="RHEA:22508"/>
        <dbReference type="Rhea" id="RHEA-COMP:17339"/>
        <dbReference type="Rhea" id="RHEA-COMP:17340"/>
        <dbReference type="ChEBI" id="CHEBI:33019"/>
        <dbReference type="ChEBI" id="CHEBI:61560"/>
        <dbReference type="ChEBI" id="CHEBI:173112"/>
        <dbReference type="EC" id="2.7.7.7"/>
    </reaction>
</comment>
<dbReference type="GO" id="GO:0003677">
    <property type="term" value="F:DNA binding"/>
    <property type="evidence" value="ECO:0007669"/>
    <property type="project" value="UniProtKB-KW"/>
</dbReference>
<keyword evidence="6" id="KW-0239">DNA-directed DNA polymerase</keyword>
<dbReference type="EMBL" id="AMCI01002784">
    <property type="protein sequence ID" value="EJX01861.1"/>
    <property type="molecule type" value="Genomic_DNA"/>
</dbReference>
<gene>
    <name evidence="10" type="ORF">EVA_10033</name>
</gene>
<evidence type="ECO:0000256" key="2">
    <source>
        <dbReference type="ARBA" id="ARBA00012417"/>
    </source>
</evidence>
<dbReference type="SUPFAM" id="SSF53098">
    <property type="entry name" value="Ribonuclease H-like"/>
    <property type="match status" value="1"/>
</dbReference>
<evidence type="ECO:0000256" key="5">
    <source>
        <dbReference type="ARBA" id="ARBA00022705"/>
    </source>
</evidence>
<dbReference type="InterPro" id="IPR036397">
    <property type="entry name" value="RNaseH_sf"/>
</dbReference>
<feature type="domain" description="DNA-directed DNA polymerase family B mitochondria/virus" evidence="9">
    <location>
        <begin position="180"/>
        <end position="361"/>
    </location>
</feature>
<proteinExistence type="inferred from homology"/>
<dbReference type="Gene3D" id="3.30.1770.10">
    <property type="entry name" value="TPR 1 domain of DNA polymerase"/>
    <property type="match status" value="1"/>
</dbReference>
<keyword evidence="3 10" id="KW-0808">Transferase</keyword>
<evidence type="ECO:0000256" key="7">
    <source>
        <dbReference type="ARBA" id="ARBA00023125"/>
    </source>
</evidence>
<dbReference type="GO" id="GO:0000166">
    <property type="term" value="F:nucleotide binding"/>
    <property type="evidence" value="ECO:0007669"/>
    <property type="project" value="InterPro"/>
</dbReference>
<evidence type="ECO:0000256" key="4">
    <source>
        <dbReference type="ARBA" id="ARBA00022695"/>
    </source>
</evidence>
<feature type="domain" description="DNA-directed DNA polymerase family B mitochondria/virus" evidence="9">
    <location>
        <begin position="81"/>
        <end position="178"/>
    </location>
</feature>
<dbReference type="GO" id="GO:0006260">
    <property type="term" value="P:DNA replication"/>
    <property type="evidence" value="ECO:0007669"/>
    <property type="project" value="UniProtKB-KW"/>
</dbReference>